<dbReference type="PROSITE" id="PS00741">
    <property type="entry name" value="DH_1"/>
    <property type="match status" value="1"/>
</dbReference>
<dbReference type="PROSITE" id="PS50010">
    <property type="entry name" value="DH_2"/>
    <property type="match status" value="1"/>
</dbReference>
<dbReference type="OrthoDB" id="660555at2759"/>
<dbReference type="GO" id="GO:0035556">
    <property type="term" value="P:intracellular signal transduction"/>
    <property type="evidence" value="ECO:0007669"/>
    <property type="project" value="InterPro"/>
</dbReference>
<dbReference type="Pfam" id="PF00621">
    <property type="entry name" value="RhoGEF"/>
    <property type="match status" value="1"/>
</dbReference>
<dbReference type="PANTHER" id="PTHR12673">
    <property type="entry name" value="FACIOGENITAL DYSPLASIA PROTEIN"/>
    <property type="match status" value="1"/>
</dbReference>
<dbReference type="InterPro" id="IPR000219">
    <property type="entry name" value="DH_dom"/>
</dbReference>
<dbReference type="InterPro" id="IPR001331">
    <property type="entry name" value="GDS_CDC24_CS"/>
</dbReference>
<dbReference type="SMART" id="SM00325">
    <property type="entry name" value="RhoGEF"/>
    <property type="match status" value="1"/>
</dbReference>
<evidence type="ECO:0000259" key="1">
    <source>
        <dbReference type="PROSITE" id="PS50010"/>
    </source>
</evidence>
<dbReference type="PANTHER" id="PTHR12673:SF159">
    <property type="entry name" value="LD03170P"/>
    <property type="match status" value="1"/>
</dbReference>
<dbReference type="Proteomes" id="UP000692954">
    <property type="component" value="Unassembled WGS sequence"/>
</dbReference>
<evidence type="ECO:0000313" key="2">
    <source>
        <dbReference type="EMBL" id="CAD8077633.1"/>
    </source>
</evidence>
<dbReference type="CDD" id="cd00160">
    <property type="entry name" value="RhoGEF"/>
    <property type="match status" value="1"/>
</dbReference>
<accession>A0A8S1MJ91</accession>
<evidence type="ECO:0000313" key="3">
    <source>
        <dbReference type="Proteomes" id="UP000692954"/>
    </source>
</evidence>
<comment type="caution">
    <text evidence="2">The sequence shown here is derived from an EMBL/GenBank/DDBJ whole genome shotgun (WGS) entry which is preliminary data.</text>
</comment>
<dbReference type="InterPro" id="IPR051092">
    <property type="entry name" value="FYVE_RhoGEF_PH"/>
</dbReference>
<reference evidence="2" key="1">
    <citation type="submission" date="2021-01" db="EMBL/GenBank/DDBJ databases">
        <authorList>
            <consortium name="Genoscope - CEA"/>
            <person name="William W."/>
        </authorList>
    </citation>
    <scope>NUCLEOTIDE SEQUENCE</scope>
</reference>
<organism evidence="2 3">
    <name type="scientific">Paramecium sonneborni</name>
    <dbReference type="NCBI Taxonomy" id="65129"/>
    <lineage>
        <taxon>Eukaryota</taxon>
        <taxon>Sar</taxon>
        <taxon>Alveolata</taxon>
        <taxon>Ciliophora</taxon>
        <taxon>Intramacronucleata</taxon>
        <taxon>Oligohymenophorea</taxon>
        <taxon>Peniculida</taxon>
        <taxon>Parameciidae</taxon>
        <taxon>Paramecium</taxon>
    </lineage>
</organism>
<dbReference type="GO" id="GO:0005737">
    <property type="term" value="C:cytoplasm"/>
    <property type="evidence" value="ECO:0007669"/>
    <property type="project" value="TreeGrafter"/>
</dbReference>
<name>A0A8S1MJ91_9CILI</name>
<gene>
    <name evidence="2" type="ORF">PSON_ATCC_30995.1.T0360228</name>
</gene>
<dbReference type="EMBL" id="CAJJDN010000036">
    <property type="protein sequence ID" value="CAD8077633.1"/>
    <property type="molecule type" value="Genomic_DNA"/>
</dbReference>
<protein>
    <recommendedName>
        <fullName evidence="1">DH domain-containing protein</fullName>
    </recommendedName>
</protein>
<feature type="domain" description="DH" evidence="1">
    <location>
        <begin position="95"/>
        <end position="276"/>
    </location>
</feature>
<dbReference type="AlphaFoldDB" id="A0A8S1MJ91"/>
<proteinExistence type="predicted"/>
<keyword evidence="3" id="KW-1185">Reference proteome</keyword>
<sequence length="565" mass="67997">MIEKLNEVMKQSQDNYGKEEEYRNTRQTGCTEYSQTQSIFFDQQFLGQSQILVTQDEILDEQQSMTMKKLNLIYFRMKGLVERKKYIYMKKWAKYRKHVYQELMMTEQDYLNDLKLVIYNVVRASEQFKLLPENEIQITFSNICHIYEFNQKFYEELKQVFDNYHPNSCFGNIFQKFIPFFKIYFQYYTDYKDYQINYLRQTYPAFNEHLLILEQTNIFRGIDLNSFLVKPIQRLPKYALLVKDLVKHTWKSHPDYQNLEQTLIAFLQVTKKIDHQMGNILKNQALFDLQKKFFDVLNINIVESTRNFILSETVYLKQLQEEPVNLYLCSDMIILSKKIDFHEKNINERLITYGYIDENSNLQNASSNHLQLILKTQDQQIIFICQDLEQQQKLSSYLNNIIKAKHQTIYPKTNSIKNIQVEPIRVFVTEISRGQSRIPFKKFAKYDIKVVYDKKEYQIWTRHKILLKIQKNLKKQYKKLYESLREKCILFQDWIDNKLNKQKNDGRKIIVETFLETLLNSEFVKLTPEYYLQLLGLPQNFYDHTIVKSFSILDSSDESKSSQDS</sequence>
<dbReference type="GO" id="GO:0005085">
    <property type="term" value="F:guanyl-nucleotide exchange factor activity"/>
    <property type="evidence" value="ECO:0007669"/>
    <property type="project" value="InterPro"/>
</dbReference>